<dbReference type="EMBL" id="CAJJDN010000061">
    <property type="protein sequence ID" value="CAD8093636.1"/>
    <property type="molecule type" value="Genomic_DNA"/>
</dbReference>
<sequence>MQFIEFLISQLFPKPPFKNSIRPNRIKKEQEICQSLELNWISNSNVDIIEISTQACKTQIKLNELYPFSQPQLRFQLEEDFYSIKNLDDFNQYDYYFKAFKWTPQLTVSQIVEKSNEFIQKTIFIKQPYTLDPYSDLMSKITKSSKSIDLSIIFTFLLVALANLILFLPNYQEQQELIEKTVLFGYNTWYNQFQQVPLSPLKAQFYCLVGLIINFFDSSKIHVFKQQQEQINQPFFHYLNLIINLCIFYIPLYFILKSKQFKINKELLSGILLYQIICPTFLGIWNIIEILMALCIFILTENVWFGLILYVITVNYEPQCLLLYPLISTYSLGRLCQQHGIITKKNIKPNLQGLQELVIELIFLILVLIMVQCFILIPFFFSSTLSQAIYPSAFINYFNQILNHEFYNILIFGFAFILSFPAFILSFLNEKYCALGVLNIILNIKLFDIANGISDQMLSVFLMLNFKYFRQIINYIIILLPQQNWIFKLVYYIFGDLFMQRNNQLIEMPRHGQYQFQSLRKLGFYLLLFSQIFHIYNLEQIMYKIGLIILIINCLLVVNQKIQKVMRKAKTD</sequence>
<keyword evidence="1" id="KW-0812">Transmembrane</keyword>
<feature type="transmembrane region" description="Helical" evidence="1">
    <location>
        <begin position="541"/>
        <end position="558"/>
    </location>
</feature>
<feature type="transmembrane region" description="Helical" evidence="1">
    <location>
        <begin position="357"/>
        <end position="381"/>
    </location>
</feature>
<feature type="transmembrane region" description="Helical" evidence="1">
    <location>
        <begin position="235"/>
        <end position="255"/>
    </location>
</feature>
<protein>
    <recommendedName>
        <fullName evidence="4">Transmembrane protein</fullName>
    </recommendedName>
</protein>
<gene>
    <name evidence="2" type="ORF">PSON_ATCC_30995.1.T0610069</name>
</gene>
<keyword evidence="1" id="KW-1133">Transmembrane helix</keyword>
<evidence type="ECO:0000256" key="1">
    <source>
        <dbReference type="SAM" id="Phobius"/>
    </source>
</evidence>
<accession>A0A8S1NUS0</accession>
<evidence type="ECO:0008006" key="4">
    <source>
        <dbReference type="Google" id="ProtNLM"/>
    </source>
</evidence>
<feature type="transmembrane region" description="Helical" evidence="1">
    <location>
        <begin position="473"/>
        <end position="498"/>
    </location>
</feature>
<reference evidence="2" key="1">
    <citation type="submission" date="2021-01" db="EMBL/GenBank/DDBJ databases">
        <authorList>
            <consortium name="Genoscope - CEA"/>
            <person name="William W."/>
        </authorList>
    </citation>
    <scope>NUCLEOTIDE SEQUENCE</scope>
</reference>
<feature type="transmembrane region" description="Helical" evidence="1">
    <location>
        <begin position="148"/>
        <end position="168"/>
    </location>
</feature>
<organism evidence="2 3">
    <name type="scientific">Paramecium sonneborni</name>
    <dbReference type="NCBI Taxonomy" id="65129"/>
    <lineage>
        <taxon>Eukaryota</taxon>
        <taxon>Sar</taxon>
        <taxon>Alveolata</taxon>
        <taxon>Ciliophora</taxon>
        <taxon>Intramacronucleata</taxon>
        <taxon>Oligohymenophorea</taxon>
        <taxon>Peniculida</taxon>
        <taxon>Parameciidae</taxon>
        <taxon>Paramecium</taxon>
    </lineage>
</organism>
<evidence type="ECO:0000313" key="2">
    <source>
        <dbReference type="EMBL" id="CAD8093636.1"/>
    </source>
</evidence>
<keyword evidence="1" id="KW-0472">Membrane</keyword>
<dbReference type="AlphaFoldDB" id="A0A8S1NUS0"/>
<keyword evidence="3" id="KW-1185">Reference proteome</keyword>
<feature type="transmembrane region" description="Helical" evidence="1">
    <location>
        <begin position="519"/>
        <end position="535"/>
    </location>
</feature>
<dbReference type="OrthoDB" id="301745at2759"/>
<feature type="transmembrane region" description="Helical" evidence="1">
    <location>
        <begin position="406"/>
        <end position="425"/>
    </location>
</feature>
<feature type="transmembrane region" description="Helical" evidence="1">
    <location>
        <begin position="291"/>
        <end position="312"/>
    </location>
</feature>
<dbReference type="Proteomes" id="UP000692954">
    <property type="component" value="Unassembled WGS sequence"/>
</dbReference>
<feature type="transmembrane region" description="Helical" evidence="1">
    <location>
        <begin position="267"/>
        <end position="285"/>
    </location>
</feature>
<proteinExistence type="predicted"/>
<comment type="caution">
    <text evidence="2">The sequence shown here is derived from an EMBL/GenBank/DDBJ whole genome shotgun (WGS) entry which is preliminary data.</text>
</comment>
<name>A0A8S1NUS0_9CILI</name>
<evidence type="ECO:0000313" key="3">
    <source>
        <dbReference type="Proteomes" id="UP000692954"/>
    </source>
</evidence>